<proteinExistence type="predicted"/>
<evidence type="ECO:0000313" key="2">
    <source>
        <dbReference type="Proteomes" id="UP000606600"/>
    </source>
</evidence>
<reference evidence="1 2" key="1">
    <citation type="submission" date="2020-09" db="EMBL/GenBank/DDBJ databases">
        <title>Novel species of Mucilaginibacter isolated from a glacier on the Tibetan Plateau.</title>
        <authorList>
            <person name="Liu Q."/>
            <person name="Xin Y.-H."/>
        </authorList>
    </citation>
    <scope>NUCLEOTIDE SEQUENCE [LARGE SCALE GENOMIC DNA]</scope>
    <source>
        <strain evidence="1 2">ZT4R22</strain>
    </source>
</reference>
<accession>A0ABR7WTD2</accession>
<name>A0ABR7WTD2_9SPHI</name>
<comment type="caution">
    <text evidence="1">The sequence shown here is derived from an EMBL/GenBank/DDBJ whole genome shotgun (WGS) entry which is preliminary data.</text>
</comment>
<keyword evidence="2" id="KW-1185">Reference proteome</keyword>
<dbReference type="RefSeq" id="WP_191190162.1">
    <property type="nucleotide sequence ID" value="NZ_JACWMY010000008.1"/>
</dbReference>
<dbReference type="Proteomes" id="UP000606600">
    <property type="component" value="Unassembled WGS sequence"/>
</dbReference>
<gene>
    <name evidence="1" type="ORF">IDJ77_16975</name>
</gene>
<organism evidence="1 2">
    <name type="scientific">Mucilaginibacter pankratovii</name>
    <dbReference type="NCBI Taxonomy" id="2772110"/>
    <lineage>
        <taxon>Bacteria</taxon>
        <taxon>Pseudomonadati</taxon>
        <taxon>Bacteroidota</taxon>
        <taxon>Sphingobacteriia</taxon>
        <taxon>Sphingobacteriales</taxon>
        <taxon>Sphingobacteriaceae</taxon>
        <taxon>Mucilaginibacter</taxon>
    </lineage>
</organism>
<protein>
    <submittedName>
        <fullName evidence="1">Uncharacterized protein</fullName>
    </submittedName>
</protein>
<dbReference type="EMBL" id="JACWMY010000008">
    <property type="protein sequence ID" value="MBD1365511.1"/>
    <property type="molecule type" value="Genomic_DNA"/>
</dbReference>
<evidence type="ECO:0000313" key="1">
    <source>
        <dbReference type="EMBL" id="MBD1365511.1"/>
    </source>
</evidence>
<sequence length="69" mass="8010">MKVFVPDLPREAKNIDISFYGDDFLGDFSLEIGFTCSIKEKITEDEKWAVKSVDNARATQRVYYSNHME</sequence>